<feature type="transmembrane region" description="Helical" evidence="9">
    <location>
        <begin position="68"/>
        <end position="91"/>
    </location>
</feature>
<feature type="transmembrane region" description="Helical" evidence="9">
    <location>
        <begin position="239"/>
        <end position="263"/>
    </location>
</feature>
<evidence type="ECO:0000256" key="2">
    <source>
        <dbReference type="ARBA" id="ARBA00022692"/>
    </source>
</evidence>
<dbReference type="GO" id="GO:0005886">
    <property type="term" value="C:plasma membrane"/>
    <property type="evidence" value="ECO:0000318"/>
    <property type="project" value="GO_Central"/>
</dbReference>
<dbReference type="RefSeq" id="XP_028922895.1">
    <property type="nucleotide sequence ID" value="XM_029067062.2"/>
</dbReference>
<feature type="transmembrane region" description="Helical" evidence="9">
    <location>
        <begin position="34"/>
        <end position="56"/>
    </location>
</feature>
<evidence type="ECO:0000256" key="5">
    <source>
        <dbReference type="ARBA" id="ARBA00023136"/>
    </source>
</evidence>
<keyword evidence="6" id="KW-0675">Receptor</keyword>
<dbReference type="PANTHER" id="PTHR24232:SF6">
    <property type="entry name" value="PURINERGIC RECEPTOR P2Y, G-PROTEIN COUPLED 10B"/>
    <property type="match status" value="1"/>
</dbReference>
<dbReference type="PRINTS" id="PR00237">
    <property type="entry name" value="GPCRRHODOPSN"/>
</dbReference>
<dbReference type="SUPFAM" id="SSF81321">
    <property type="entry name" value="Family A G protein-coupled receptor-like"/>
    <property type="match status" value="1"/>
</dbReference>
<name>A0A6I8P163_ORNAN</name>
<reference evidence="11 12" key="1">
    <citation type="journal article" date="2008" name="Nature">
        <title>Genome analysis of the platypus reveals unique signatures of evolution.</title>
        <authorList>
            <person name="Warren W.C."/>
            <person name="Hillier L.W."/>
            <person name="Marshall Graves J.A."/>
            <person name="Birney E."/>
            <person name="Ponting C.P."/>
            <person name="Grutzner F."/>
            <person name="Belov K."/>
            <person name="Miller W."/>
            <person name="Clarke L."/>
            <person name="Chinwalla A.T."/>
            <person name="Yang S.P."/>
            <person name="Heger A."/>
            <person name="Locke D.P."/>
            <person name="Miethke P."/>
            <person name="Waters P.D."/>
            <person name="Veyrunes F."/>
            <person name="Fulton L."/>
            <person name="Fulton B."/>
            <person name="Graves T."/>
            <person name="Wallis J."/>
            <person name="Puente X.S."/>
            <person name="Lopez-Otin C."/>
            <person name="Ordonez G.R."/>
            <person name="Eichler E.E."/>
            <person name="Chen L."/>
            <person name="Cheng Z."/>
            <person name="Deakin J.E."/>
            <person name="Alsop A."/>
            <person name="Thompson K."/>
            <person name="Kirby P."/>
            <person name="Papenfuss A.T."/>
            <person name="Wakefield M.J."/>
            <person name="Olender T."/>
            <person name="Lancet D."/>
            <person name="Huttley G.A."/>
            <person name="Smit A.F."/>
            <person name="Pask A."/>
            <person name="Temple-Smith P."/>
            <person name="Batzer M.A."/>
            <person name="Walker J.A."/>
            <person name="Konkel M.K."/>
            <person name="Harris R.S."/>
            <person name="Whittington C.M."/>
            <person name="Wong E.S."/>
            <person name="Gemmell N.J."/>
            <person name="Buschiazzo E."/>
            <person name="Vargas Jentzsch I.M."/>
            <person name="Merkel A."/>
            <person name="Schmitz J."/>
            <person name="Zemann A."/>
            <person name="Churakov G."/>
            <person name="Kriegs J.O."/>
            <person name="Brosius J."/>
            <person name="Murchison E.P."/>
            <person name="Sachidanandam R."/>
            <person name="Smith C."/>
            <person name="Hannon G.J."/>
            <person name="Tsend-Ayush E."/>
            <person name="McMillan D."/>
            <person name="Attenborough R."/>
            <person name="Rens W."/>
            <person name="Ferguson-Smith M."/>
            <person name="Lefevre C.M."/>
            <person name="Sharp J.A."/>
            <person name="Nicholas K.R."/>
            <person name="Ray D.A."/>
            <person name="Kube M."/>
            <person name="Reinhardt R."/>
            <person name="Pringle T.H."/>
            <person name="Taylor J."/>
            <person name="Jones R.C."/>
            <person name="Nixon B."/>
            <person name="Dacheux J.L."/>
            <person name="Niwa H."/>
            <person name="Sekita Y."/>
            <person name="Huang X."/>
            <person name="Stark A."/>
            <person name="Kheradpour P."/>
            <person name="Kellis M."/>
            <person name="Flicek P."/>
            <person name="Chen Y."/>
            <person name="Webber C."/>
            <person name="Hardison R."/>
            <person name="Nelson J."/>
            <person name="Hallsworth-Pepin K."/>
            <person name="Delehaunty K."/>
            <person name="Markovic C."/>
            <person name="Minx P."/>
            <person name="Feng Y."/>
            <person name="Kremitzki C."/>
            <person name="Mitreva M."/>
            <person name="Glasscock J."/>
            <person name="Wylie T."/>
            <person name="Wohldmann P."/>
            <person name="Thiru P."/>
            <person name="Nhan M.N."/>
            <person name="Pohl C.S."/>
            <person name="Smith S.M."/>
            <person name="Hou S."/>
            <person name="Nefedov M."/>
            <person name="de Jong P.J."/>
            <person name="Renfree M.B."/>
            <person name="Mardis E.R."/>
            <person name="Wilson R.K."/>
        </authorList>
    </citation>
    <scope>NUCLEOTIDE SEQUENCE [LARGE SCALE GENOMIC DNA]</scope>
    <source>
        <strain evidence="11 12">Glennie</strain>
    </source>
</reference>
<dbReference type="PANTHER" id="PTHR24232">
    <property type="entry name" value="G-PROTEIN COUPLED RECEPTOR"/>
    <property type="match status" value="1"/>
</dbReference>
<proteinExistence type="predicted"/>
<keyword evidence="7" id="KW-0325">Glycoprotein</keyword>
<feature type="domain" description="G-protein coupled receptors family 1 profile" evidence="10">
    <location>
        <begin position="47"/>
        <end position="303"/>
    </location>
</feature>
<feature type="transmembrane region" description="Helical" evidence="9">
    <location>
        <begin position="111"/>
        <end position="132"/>
    </location>
</feature>
<gene>
    <name evidence="11" type="primary">LOC107547702</name>
</gene>
<dbReference type="GO" id="GO:0007186">
    <property type="term" value="P:G protein-coupled receptor signaling pathway"/>
    <property type="evidence" value="ECO:0000318"/>
    <property type="project" value="GO_Central"/>
</dbReference>
<evidence type="ECO:0000256" key="9">
    <source>
        <dbReference type="SAM" id="Phobius"/>
    </source>
</evidence>
<dbReference type="GeneID" id="107547702"/>
<dbReference type="PROSITE" id="PS50262">
    <property type="entry name" value="G_PROTEIN_RECEP_F1_2"/>
    <property type="match status" value="1"/>
</dbReference>
<keyword evidence="8" id="KW-0807">Transducer</keyword>
<reference evidence="11" key="2">
    <citation type="submission" date="2025-08" db="UniProtKB">
        <authorList>
            <consortium name="Ensembl"/>
        </authorList>
    </citation>
    <scope>IDENTIFICATION</scope>
    <source>
        <strain evidence="11">Glennie</strain>
    </source>
</reference>
<dbReference type="AlphaFoldDB" id="A0A6I8P163"/>
<sequence>MSQPTCAVPGVNESWVNETGRCSSNVTFQASLYAATYTVVFIPGLLANSTALWVLCRFVRQKNKAVIFMVNLSMADLAHVLSLPLRIYYYVNHHWPFPYLLCLLCFYLKYLNMYASICFLACISLQRCFFLVHPMGARSWRRRYDVAISTAIWAVVGTICLLFPLQRCFKPGCCFADLGYKEIKNQRSEAVAGAVAMVTVAELAGFLAPTFIIGWSTWQIRTSLQQLPGYPSAQEKHRALRLVYTCAAVFAICFTPYHLNFFFYSMTKVKAITNPDIRISSTYFHPFTLCLASLSCCLNPILYYFTTSEFREHLSRQSSSNTHSRLMSASSNRE</sequence>
<protein>
    <recommendedName>
        <fullName evidence="10">G-protein coupled receptors family 1 profile domain-containing protein</fullName>
    </recommendedName>
</protein>
<dbReference type="GO" id="GO:0004930">
    <property type="term" value="F:G protein-coupled receptor activity"/>
    <property type="evidence" value="ECO:0000318"/>
    <property type="project" value="GO_Central"/>
</dbReference>
<evidence type="ECO:0000256" key="1">
    <source>
        <dbReference type="ARBA" id="ARBA00004141"/>
    </source>
</evidence>
<dbReference type="OrthoDB" id="9435792at2759"/>
<accession>A0A6I8P163</accession>
<evidence type="ECO:0000259" key="10">
    <source>
        <dbReference type="PROSITE" id="PS50262"/>
    </source>
</evidence>
<evidence type="ECO:0000313" key="12">
    <source>
        <dbReference type="Proteomes" id="UP000002279"/>
    </source>
</evidence>
<comment type="subcellular location">
    <subcellularLocation>
        <location evidence="1">Membrane</location>
        <topology evidence="1">Multi-pass membrane protein</topology>
    </subcellularLocation>
</comment>
<evidence type="ECO:0000256" key="3">
    <source>
        <dbReference type="ARBA" id="ARBA00022989"/>
    </source>
</evidence>
<dbReference type="Ensembl" id="ENSOANT00000047692.1">
    <property type="protein sequence ID" value="ENSOANP00000047466.1"/>
    <property type="gene ID" value="ENSOANG00000038812.1"/>
</dbReference>
<evidence type="ECO:0000256" key="8">
    <source>
        <dbReference type="ARBA" id="ARBA00023224"/>
    </source>
</evidence>
<dbReference type="InterPro" id="IPR017452">
    <property type="entry name" value="GPCR_Rhodpsn_7TM"/>
</dbReference>
<dbReference type="InterPro" id="IPR000276">
    <property type="entry name" value="GPCR_Rhodpsn"/>
</dbReference>
<evidence type="ECO:0000313" key="11">
    <source>
        <dbReference type="Ensembl" id="ENSOANP00000047466.1"/>
    </source>
</evidence>
<dbReference type="InParanoid" id="A0A6I8P163"/>
<keyword evidence="3 9" id="KW-1133">Transmembrane helix</keyword>
<reference evidence="11" key="3">
    <citation type="submission" date="2025-09" db="UniProtKB">
        <authorList>
            <consortium name="Ensembl"/>
        </authorList>
    </citation>
    <scope>IDENTIFICATION</scope>
    <source>
        <strain evidence="11">Glennie</strain>
    </source>
</reference>
<dbReference type="KEGG" id="oaa:107547702"/>
<feature type="transmembrane region" description="Helical" evidence="9">
    <location>
        <begin position="283"/>
        <end position="306"/>
    </location>
</feature>
<dbReference type="Bgee" id="ENSOANG00000038812">
    <property type="expression patterns" value="Expressed in liver and 6 other cell types or tissues"/>
</dbReference>
<dbReference type="GeneTree" id="ENSGT01040000240444"/>
<keyword evidence="2 9" id="KW-0812">Transmembrane</keyword>
<dbReference type="Proteomes" id="UP000002279">
    <property type="component" value="Chromosome 6"/>
</dbReference>
<organism evidence="11 12">
    <name type="scientific">Ornithorhynchus anatinus</name>
    <name type="common">Duckbill platypus</name>
    <dbReference type="NCBI Taxonomy" id="9258"/>
    <lineage>
        <taxon>Eukaryota</taxon>
        <taxon>Metazoa</taxon>
        <taxon>Chordata</taxon>
        <taxon>Craniata</taxon>
        <taxon>Vertebrata</taxon>
        <taxon>Euteleostomi</taxon>
        <taxon>Mammalia</taxon>
        <taxon>Monotremata</taxon>
        <taxon>Ornithorhynchidae</taxon>
        <taxon>Ornithorhynchus</taxon>
    </lineage>
</organism>
<keyword evidence="5 9" id="KW-0472">Membrane</keyword>
<evidence type="ECO:0000256" key="6">
    <source>
        <dbReference type="ARBA" id="ARBA00023170"/>
    </source>
</evidence>
<keyword evidence="12" id="KW-1185">Reference proteome</keyword>
<dbReference type="Gene3D" id="1.20.1070.10">
    <property type="entry name" value="Rhodopsin 7-helix transmembrane proteins"/>
    <property type="match status" value="1"/>
</dbReference>
<keyword evidence="4" id="KW-0297">G-protein coupled receptor</keyword>
<dbReference type="OMA" id="WQIRTSL"/>
<dbReference type="PRINTS" id="PR01157">
    <property type="entry name" value="P2YPURNOCPTR"/>
</dbReference>
<dbReference type="Pfam" id="PF00001">
    <property type="entry name" value="7tm_1"/>
    <property type="match status" value="1"/>
</dbReference>
<evidence type="ECO:0000256" key="4">
    <source>
        <dbReference type="ARBA" id="ARBA00023040"/>
    </source>
</evidence>
<feature type="transmembrane region" description="Helical" evidence="9">
    <location>
        <begin position="190"/>
        <end position="218"/>
    </location>
</feature>
<feature type="transmembrane region" description="Helical" evidence="9">
    <location>
        <begin position="144"/>
        <end position="165"/>
    </location>
</feature>
<dbReference type="FunCoup" id="A0A6I8P163">
    <property type="interactions" value="756"/>
</dbReference>
<evidence type="ECO:0000256" key="7">
    <source>
        <dbReference type="ARBA" id="ARBA00023180"/>
    </source>
</evidence>